<dbReference type="EMBL" id="DUZY01000001">
    <property type="protein sequence ID" value="DAD25387.1"/>
    <property type="molecule type" value="Genomic_DNA"/>
</dbReference>
<evidence type="ECO:0000313" key="1">
    <source>
        <dbReference type="EMBL" id="DAD25387.1"/>
    </source>
</evidence>
<gene>
    <name evidence="1" type="ORF">HUJ06_026851</name>
</gene>
<organism evidence="1 2">
    <name type="scientific">Nelumbo nucifera</name>
    <name type="common">Sacred lotus</name>
    <dbReference type="NCBI Taxonomy" id="4432"/>
    <lineage>
        <taxon>Eukaryota</taxon>
        <taxon>Viridiplantae</taxon>
        <taxon>Streptophyta</taxon>
        <taxon>Embryophyta</taxon>
        <taxon>Tracheophyta</taxon>
        <taxon>Spermatophyta</taxon>
        <taxon>Magnoliopsida</taxon>
        <taxon>Proteales</taxon>
        <taxon>Nelumbonaceae</taxon>
        <taxon>Nelumbo</taxon>
    </lineage>
</organism>
<reference evidence="1 2" key="1">
    <citation type="journal article" date="2020" name="Mol. Biol. Evol.">
        <title>Distinct Expression and Methylation Patterns for Genes with Different Fates following a Single Whole-Genome Duplication in Flowering Plants.</title>
        <authorList>
            <person name="Shi T."/>
            <person name="Rahmani R.S."/>
            <person name="Gugger P.F."/>
            <person name="Wang M."/>
            <person name="Li H."/>
            <person name="Zhang Y."/>
            <person name="Li Z."/>
            <person name="Wang Q."/>
            <person name="Van de Peer Y."/>
            <person name="Marchal K."/>
            <person name="Chen J."/>
        </authorList>
    </citation>
    <scope>NUCLEOTIDE SEQUENCE [LARGE SCALE GENOMIC DNA]</scope>
    <source>
        <tissue evidence="1">Leaf</tissue>
    </source>
</reference>
<evidence type="ECO:0000313" key="2">
    <source>
        <dbReference type="Proteomes" id="UP000607653"/>
    </source>
</evidence>
<sequence>MDAHIQLSSALPVVPQSENVSHISFYRVGRWKTKTFFKTENSKAESFEW</sequence>
<comment type="caution">
    <text evidence="1">The sequence shown here is derived from an EMBL/GenBank/DDBJ whole genome shotgun (WGS) entry which is preliminary data.</text>
</comment>
<accession>A0A822XYL1</accession>
<protein>
    <submittedName>
        <fullName evidence="1">Uncharacterized protein</fullName>
    </submittedName>
</protein>
<keyword evidence="2" id="KW-1185">Reference proteome</keyword>
<proteinExistence type="predicted"/>
<name>A0A822XYL1_NELNU</name>
<dbReference type="Proteomes" id="UP000607653">
    <property type="component" value="Unassembled WGS sequence"/>
</dbReference>
<dbReference type="AlphaFoldDB" id="A0A822XYL1"/>